<proteinExistence type="predicted"/>
<protein>
    <submittedName>
        <fullName evidence="2">Uncharacterized protein</fullName>
    </submittedName>
</protein>
<dbReference type="EMBL" id="AE016958">
    <property type="protein sequence ID" value="AAS05078.1"/>
    <property type="molecule type" value="Genomic_DNA"/>
</dbReference>
<evidence type="ECO:0000313" key="2">
    <source>
        <dbReference type="EMBL" id="AAS05078.1"/>
    </source>
</evidence>
<evidence type="ECO:0000256" key="1">
    <source>
        <dbReference type="SAM" id="MobiDB-lite"/>
    </source>
</evidence>
<evidence type="ECO:0000313" key="3">
    <source>
        <dbReference type="Proteomes" id="UP000000580"/>
    </source>
</evidence>
<dbReference type="HOGENOM" id="CLU_1164833_0_0_11"/>
<keyword evidence="3" id="KW-1185">Reference proteome</keyword>
<dbReference type="KEGG" id="mpa:MAP_2761c"/>
<feature type="region of interest" description="Disordered" evidence="1">
    <location>
        <begin position="194"/>
        <end position="238"/>
    </location>
</feature>
<feature type="region of interest" description="Disordered" evidence="1">
    <location>
        <begin position="125"/>
        <end position="146"/>
    </location>
</feature>
<organism evidence="2 3">
    <name type="scientific">Mycolicibacterium paratuberculosis (strain ATCC BAA-968 / K-10)</name>
    <name type="common">Mycobacterium paratuberculosis</name>
    <dbReference type="NCBI Taxonomy" id="262316"/>
    <lineage>
        <taxon>Bacteria</taxon>
        <taxon>Bacillati</taxon>
        <taxon>Actinomycetota</taxon>
        <taxon>Actinomycetes</taxon>
        <taxon>Mycobacteriales</taxon>
        <taxon>Mycobacteriaceae</taxon>
        <taxon>Mycobacterium</taxon>
        <taxon>Mycobacterium avium complex (MAC)</taxon>
    </lineage>
</organism>
<feature type="compositionally biased region" description="Low complexity" evidence="1">
    <location>
        <begin position="125"/>
        <end position="138"/>
    </location>
</feature>
<sequence>MVNVPRAELARLVGVSPDVDDLTLQQAIDSKLAQNEAEKHAHAVSAAEQRARADDRRIVIAAYNEGRIPQSRIDFWCEAMQRDRAGNRAILAALAPGLAPPEKLPTDPQIEHVHAKVLARMGIRPPASAPTSQTVAASSPPPSPGVDDLGIPIAPLPPPVRIVHGKDPATWSKEERDNALLYGLGPRFAAAAAARGIPRPPGGSGYYQPTGIEPYEPVDLGGGQIEWRAKPDYRPRGD</sequence>
<gene>
    <name evidence="2" type="ordered locus">MAP_2761c</name>
</gene>
<accession>Q73W99</accession>
<reference evidence="2 3" key="1">
    <citation type="journal article" date="2005" name="Proc. Natl. Acad. Sci. U.S.A.">
        <title>The complete genome sequence of Mycobacterium avium subspecies paratuberculosis.</title>
        <authorList>
            <person name="Li L."/>
            <person name="Bannantine J.P."/>
            <person name="Zhang Q."/>
            <person name="Amonsin A."/>
            <person name="May B.J."/>
            <person name="Alt D."/>
            <person name="Banerji N."/>
            <person name="Kanjilal S."/>
            <person name="Kapur V."/>
        </authorList>
    </citation>
    <scope>NUCLEOTIDE SEQUENCE [LARGE SCALE GENOMIC DNA]</scope>
    <source>
        <strain evidence="3">ATCC BAA-968 / K-10</strain>
    </source>
</reference>
<dbReference type="Proteomes" id="UP000000580">
    <property type="component" value="Chromosome"/>
</dbReference>
<feature type="compositionally biased region" description="Basic and acidic residues" evidence="1">
    <location>
        <begin position="227"/>
        <end position="238"/>
    </location>
</feature>
<dbReference type="AlphaFoldDB" id="Q73W99"/>
<name>Q73W99_MYCPA</name>
<dbReference type="STRING" id="262316.MAP_2761c"/>